<sequence>MPAGWTLLADGQAVRDERTGLVWARCVAGMQWTGLTCSGQPRLMSRGEASAYAGERAQADGLGWRLPRVVELQRLLDKNARVPGLPYRVFPGAPAEWHWSATAQVHQTRDNPYNYGSVQQQREGGGGPRVLPNMGWAVDLVTGEARGDVGKATRLPVRLVYTPAAAGVSPAGASASRPAD</sequence>
<name>A0ABP8L5F6_9BURK</name>
<proteinExistence type="predicted"/>
<evidence type="ECO:0000313" key="2">
    <source>
        <dbReference type="EMBL" id="GAA4421973.1"/>
    </source>
</evidence>
<organism evidence="2 3">
    <name type="scientific">Acidovorax lacteus</name>
    <dbReference type="NCBI Taxonomy" id="1924988"/>
    <lineage>
        <taxon>Bacteria</taxon>
        <taxon>Pseudomonadati</taxon>
        <taxon>Pseudomonadota</taxon>
        <taxon>Betaproteobacteria</taxon>
        <taxon>Burkholderiales</taxon>
        <taxon>Comamonadaceae</taxon>
        <taxon>Acidovorax</taxon>
    </lineage>
</organism>
<gene>
    <name evidence="2" type="ORF">GCM10023090_12180</name>
</gene>
<dbReference type="EMBL" id="BAABEX010000007">
    <property type="protein sequence ID" value="GAA4421973.1"/>
    <property type="molecule type" value="Genomic_DNA"/>
</dbReference>
<dbReference type="Proteomes" id="UP001501788">
    <property type="component" value="Unassembled WGS sequence"/>
</dbReference>
<protein>
    <recommendedName>
        <fullName evidence="1">Lcl C-terminal domain-containing protein</fullName>
    </recommendedName>
</protein>
<evidence type="ECO:0000313" key="3">
    <source>
        <dbReference type="Proteomes" id="UP001501788"/>
    </source>
</evidence>
<feature type="domain" description="Lcl C-terminal" evidence="1">
    <location>
        <begin position="13"/>
        <end position="160"/>
    </location>
</feature>
<comment type="caution">
    <text evidence="2">The sequence shown here is derived from an EMBL/GenBank/DDBJ whole genome shotgun (WGS) entry which is preliminary data.</text>
</comment>
<dbReference type="Pfam" id="PF07603">
    <property type="entry name" value="Lcl_C"/>
    <property type="match status" value="1"/>
</dbReference>
<accession>A0ABP8L5F6</accession>
<reference evidence="3" key="1">
    <citation type="journal article" date="2019" name="Int. J. Syst. Evol. Microbiol.">
        <title>The Global Catalogue of Microorganisms (GCM) 10K type strain sequencing project: providing services to taxonomists for standard genome sequencing and annotation.</title>
        <authorList>
            <consortium name="The Broad Institute Genomics Platform"/>
            <consortium name="The Broad Institute Genome Sequencing Center for Infectious Disease"/>
            <person name="Wu L."/>
            <person name="Ma J."/>
        </authorList>
    </citation>
    <scope>NUCLEOTIDE SEQUENCE [LARGE SCALE GENOMIC DNA]</scope>
    <source>
        <strain evidence="3">JCM 31890</strain>
    </source>
</reference>
<evidence type="ECO:0000259" key="1">
    <source>
        <dbReference type="Pfam" id="PF07603"/>
    </source>
</evidence>
<keyword evidence="3" id="KW-1185">Reference proteome</keyword>
<dbReference type="InterPro" id="IPR011460">
    <property type="entry name" value="Lcl_C"/>
</dbReference>